<proteinExistence type="predicted"/>
<protein>
    <submittedName>
        <fullName evidence="1">Uncharacterized protein</fullName>
    </submittedName>
</protein>
<dbReference type="EMBL" id="CP000919">
    <property type="protein sequence ID" value="ACO19947.1"/>
    <property type="molecule type" value="Genomic_DNA"/>
</dbReference>
<accession>C1CDM6</accession>
<dbReference type="HOGENOM" id="CLU_215993_0_0_9"/>
<dbReference type="AlphaFoldDB" id="C1CDM6"/>
<evidence type="ECO:0000313" key="2">
    <source>
        <dbReference type="Proteomes" id="UP000002206"/>
    </source>
</evidence>
<name>C1CDM6_STRZJ</name>
<sequence>MKRLDRLVQSFSLSEMPVKYGIIEEWQTRIQVQQDGDRLKQNWKEKKRFNEC</sequence>
<gene>
    <name evidence="1" type="ordered locus">SPJ_0819</name>
</gene>
<reference evidence="2" key="1">
    <citation type="journal article" date="2010" name="Genome Biol.">
        <title>Structure and dynamics of the pan-genome of Streptococcus pneumoniae and closely related species.</title>
        <authorList>
            <person name="Donati C."/>
            <person name="Hiller N.L."/>
            <person name="Tettelin H."/>
            <person name="Muzzi A."/>
            <person name="Croucher N.J."/>
            <person name="Angiuoli S.V."/>
            <person name="Oggioni M."/>
            <person name="Dunning Hotopp J.C."/>
            <person name="Hu F.Z."/>
            <person name="Riley D.R."/>
            <person name="Covacci A."/>
            <person name="Mitchell T.J."/>
            <person name="Bentley S.D."/>
            <person name="Kilian M."/>
            <person name="Ehrlich G.D."/>
            <person name="Rappuoli R."/>
            <person name="Moxon E.R."/>
            <person name="Masignani V."/>
        </authorList>
    </citation>
    <scope>NUCLEOTIDE SEQUENCE [LARGE SCALE GENOMIC DNA]</scope>
    <source>
        <strain evidence="2">JJA</strain>
    </source>
</reference>
<organism evidence="1 2">
    <name type="scientific">Streptococcus pneumoniae (strain JJA)</name>
    <dbReference type="NCBI Taxonomy" id="488222"/>
    <lineage>
        <taxon>Bacteria</taxon>
        <taxon>Bacillati</taxon>
        <taxon>Bacillota</taxon>
        <taxon>Bacilli</taxon>
        <taxon>Lactobacillales</taxon>
        <taxon>Streptococcaceae</taxon>
        <taxon>Streptococcus</taxon>
    </lineage>
</organism>
<dbReference type="Proteomes" id="UP000002206">
    <property type="component" value="Chromosome"/>
</dbReference>
<dbReference type="KEGG" id="sjj:SPJ_0819"/>
<evidence type="ECO:0000313" key="1">
    <source>
        <dbReference type="EMBL" id="ACO19947.1"/>
    </source>
</evidence>